<dbReference type="GO" id="GO:0004306">
    <property type="term" value="F:ethanolamine-phosphate cytidylyltransferase activity"/>
    <property type="evidence" value="ECO:0007669"/>
    <property type="project" value="UniProtKB-EC"/>
</dbReference>
<dbReference type="InterPro" id="IPR044608">
    <property type="entry name" value="Ect1/PCYT2"/>
</dbReference>
<evidence type="ECO:0000256" key="10">
    <source>
        <dbReference type="ARBA" id="ARBA00024221"/>
    </source>
</evidence>
<dbReference type="InParanoid" id="I2H483"/>
<sequence length="319" mass="36466">MTLNNKKYRVWIDGCFDFTHHGHSGAILQARQTVSSYNQNKLICGIHNDEAIRLNKGCLPVMHENERYKHIESIRWVSQIVKDAPYVTDPEWMDRYECRYVVHGDDITLDANGEDCYALMKKMDRFMEVKRTPVVSTTEIIHRILNGETVDDINDKLTLEELQKYSTGENGVDKHCFVIDGKKNELLVDGIKDIKDKSQWVVLTGDFDLFHPGDIEQLENISKRHPRGVVIAHITHENGGTIMSLKERVLSVLSCRYIDGVVIGGSPAAEWGLTYKLGDPHVTSNGEFEYLTAHVIQDRINAQRDRYEARNAKKRAPTT</sequence>
<reference evidence="13 14" key="1">
    <citation type="journal article" date="2011" name="Proc. Natl. Acad. Sci. U.S.A.">
        <title>Evolutionary erosion of yeast sex chromosomes by mating-type switching accidents.</title>
        <authorList>
            <person name="Gordon J.L."/>
            <person name="Armisen D."/>
            <person name="Proux-Wera E."/>
            <person name="Oheigeartaigh S.S."/>
            <person name="Byrne K.P."/>
            <person name="Wolfe K.H."/>
        </authorList>
    </citation>
    <scope>NUCLEOTIDE SEQUENCE [LARGE SCALE GENOMIC DNA]</scope>
    <source>
        <strain evidence="14">ATCC 34711 / CBS 6284 / DSM 70876 / NBRC 10599 / NRRL Y-10934 / UCD 77-7</strain>
    </source>
</reference>
<dbReference type="InterPro" id="IPR041723">
    <property type="entry name" value="CCT"/>
</dbReference>
<evidence type="ECO:0000256" key="5">
    <source>
        <dbReference type="ARBA" id="ARBA00022695"/>
    </source>
</evidence>
<dbReference type="GeneID" id="14496178"/>
<dbReference type="HOGENOM" id="CLU_031246_1_0_1"/>
<evidence type="ECO:0000256" key="8">
    <source>
        <dbReference type="ARBA" id="ARBA00023264"/>
    </source>
</evidence>
<keyword evidence="4" id="KW-0808">Transferase</keyword>
<dbReference type="eggNOG" id="KOG2803">
    <property type="taxonomic scope" value="Eukaryota"/>
</dbReference>
<evidence type="ECO:0000313" key="13">
    <source>
        <dbReference type="EMBL" id="CCH61185.1"/>
    </source>
</evidence>
<keyword evidence="8" id="KW-1208">Phospholipid metabolism</keyword>
<comment type="similarity">
    <text evidence="2">Belongs to the cytidylyltransferase family.</text>
</comment>
<dbReference type="PANTHER" id="PTHR45780:SF2">
    <property type="entry name" value="ETHANOLAMINE-PHOSPHATE CYTIDYLYLTRANSFERASE"/>
    <property type="match status" value="1"/>
</dbReference>
<dbReference type="STRING" id="1071380.I2H483"/>
<dbReference type="KEGG" id="tbl:TBLA_0E01250"/>
<proteinExistence type="inferred from homology"/>
<protein>
    <recommendedName>
        <fullName evidence="10">ethanolamine-phosphate cytidylyltransferase</fullName>
        <ecNumber evidence="10">2.7.7.14</ecNumber>
    </recommendedName>
    <alternativeName>
        <fullName evidence="11">CTP:phosphoethanolamine cytidylyltransferase</fullName>
    </alternativeName>
</protein>
<comment type="pathway">
    <text evidence="9">Phospholipid metabolism; phosphatidylethanolamine biosynthesis; phosphatidylethanolamine from ethanolamine: step 2/3.</text>
</comment>
<dbReference type="EC" id="2.7.7.14" evidence="10"/>
<dbReference type="GO" id="GO:0005737">
    <property type="term" value="C:cytoplasm"/>
    <property type="evidence" value="ECO:0007669"/>
    <property type="project" value="TreeGrafter"/>
</dbReference>
<name>I2H483_HENB6</name>
<evidence type="ECO:0000256" key="3">
    <source>
        <dbReference type="ARBA" id="ARBA00022516"/>
    </source>
</evidence>
<keyword evidence="5" id="KW-0548">Nucleotidyltransferase</keyword>
<keyword evidence="7" id="KW-0594">Phospholipid biosynthesis</keyword>
<dbReference type="EMBL" id="HE806320">
    <property type="protein sequence ID" value="CCH61185.1"/>
    <property type="molecule type" value="Genomic_DNA"/>
</dbReference>
<organism evidence="13 14">
    <name type="scientific">Henningerozyma blattae (strain ATCC 34711 / CBS 6284 / DSM 70876 / NBRC 10599 / NRRL Y-10934 / UCD 77-7)</name>
    <name type="common">Yeast</name>
    <name type="synonym">Tetrapisispora blattae</name>
    <dbReference type="NCBI Taxonomy" id="1071380"/>
    <lineage>
        <taxon>Eukaryota</taxon>
        <taxon>Fungi</taxon>
        <taxon>Dikarya</taxon>
        <taxon>Ascomycota</taxon>
        <taxon>Saccharomycotina</taxon>
        <taxon>Saccharomycetes</taxon>
        <taxon>Saccharomycetales</taxon>
        <taxon>Saccharomycetaceae</taxon>
        <taxon>Henningerozyma</taxon>
    </lineage>
</organism>
<dbReference type="NCBIfam" id="TIGR00125">
    <property type="entry name" value="cyt_tran_rel"/>
    <property type="match status" value="1"/>
</dbReference>
<dbReference type="Pfam" id="PF01467">
    <property type="entry name" value="CTP_transf_like"/>
    <property type="match status" value="1"/>
</dbReference>
<gene>
    <name evidence="13" type="primary">TBLA0E01250</name>
    <name evidence="13" type="ORF">TBLA_0E01250</name>
</gene>
<evidence type="ECO:0000256" key="9">
    <source>
        <dbReference type="ARBA" id="ARBA00024191"/>
    </source>
</evidence>
<keyword evidence="3" id="KW-0444">Lipid biosynthesis</keyword>
<dbReference type="InterPro" id="IPR004821">
    <property type="entry name" value="Cyt_trans-like"/>
</dbReference>
<dbReference type="RefSeq" id="XP_004180704.1">
    <property type="nucleotide sequence ID" value="XM_004180656.1"/>
</dbReference>
<dbReference type="OrthoDB" id="40021at2759"/>
<dbReference type="Gene3D" id="3.40.50.620">
    <property type="entry name" value="HUPs"/>
    <property type="match status" value="2"/>
</dbReference>
<dbReference type="UniPathway" id="UPA00558">
    <property type="reaction ID" value="UER00742"/>
</dbReference>
<evidence type="ECO:0000313" key="14">
    <source>
        <dbReference type="Proteomes" id="UP000002866"/>
    </source>
</evidence>
<evidence type="ECO:0000259" key="12">
    <source>
        <dbReference type="Pfam" id="PF01467"/>
    </source>
</evidence>
<dbReference type="CDD" id="cd02174">
    <property type="entry name" value="CCT"/>
    <property type="match status" value="1"/>
</dbReference>
<comment type="pathway">
    <text evidence="1">Lipid metabolism.</text>
</comment>
<dbReference type="Proteomes" id="UP000002866">
    <property type="component" value="Chromosome 5"/>
</dbReference>
<evidence type="ECO:0000256" key="4">
    <source>
        <dbReference type="ARBA" id="ARBA00022679"/>
    </source>
</evidence>
<evidence type="ECO:0000256" key="1">
    <source>
        <dbReference type="ARBA" id="ARBA00005189"/>
    </source>
</evidence>
<dbReference type="InterPro" id="IPR014729">
    <property type="entry name" value="Rossmann-like_a/b/a_fold"/>
</dbReference>
<evidence type="ECO:0000256" key="11">
    <source>
        <dbReference type="ARBA" id="ARBA00031473"/>
    </source>
</evidence>
<evidence type="ECO:0000256" key="7">
    <source>
        <dbReference type="ARBA" id="ARBA00023209"/>
    </source>
</evidence>
<evidence type="ECO:0000256" key="6">
    <source>
        <dbReference type="ARBA" id="ARBA00023098"/>
    </source>
</evidence>
<keyword evidence="14" id="KW-1185">Reference proteome</keyword>
<dbReference type="AlphaFoldDB" id="I2H483"/>
<dbReference type="OMA" id="QCKYINA"/>
<accession>I2H483</accession>
<dbReference type="PANTHER" id="PTHR45780">
    <property type="entry name" value="ETHANOLAMINE-PHOSPHATE CYTIDYLYLTRANSFERASE"/>
    <property type="match status" value="1"/>
</dbReference>
<dbReference type="SUPFAM" id="SSF52374">
    <property type="entry name" value="Nucleotidylyl transferase"/>
    <property type="match status" value="2"/>
</dbReference>
<dbReference type="FunCoup" id="I2H483">
    <property type="interactions" value="587"/>
</dbReference>
<evidence type="ECO:0000256" key="2">
    <source>
        <dbReference type="ARBA" id="ARBA00010101"/>
    </source>
</evidence>
<feature type="domain" description="Cytidyltransferase-like" evidence="12">
    <location>
        <begin position="12"/>
        <end position="143"/>
    </location>
</feature>
<dbReference type="GO" id="GO:0006646">
    <property type="term" value="P:phosphatidylethanolamine biosynthetic process"/>
    <property type="evidence" value="ECO:0007669"/>
    <property type="project" value="UniProtKB-UniPathway"/>
</dbReference>
<keyword evidence="6" id="KW-0443">Lipid metabolism</keyword>